<dbReference type="PANTHER" id="PTHR11575:SF24">
    <property type="entry name" value="5'-NUCLEOTIDASE"/>
    <property type="match status" value="1"/>
</dbReference>
<dbReference type="InterPro" id="IPR006179">
    <property type="entry name" value="5_nucleotidase/apyrase"/>
</dbReference>
<dbReference type="RefSeq" id="WP_343778069.1">
    <property type="nucleotide sequence ID" value="NZ_BAAADQ010000006.1"/>
</dbReference>
<feature type="domain" description="5'-Nucleotidase C-terminal" evidence="2">
    <location>
        <begin position="340"/>
        <end position="496"/>
    </location>
</feature>
<organism evidence="3 4">
    <name type="scientific">Halorubrum ejinorense</name>
    <dbReference type="NCBI Taxonomy" id="425309"/>
    <lineage>
        <taxon>Archaea</taxon>
        <taxon>Methanobacteriati</taxon>
        <taxon>Methanobacteriota</taxon>
        <taxon>Stenosarchaea group</taxon>
        <taxon>Halobacteria</taxon>
        <taxon>Halobacteriales</taxon>
        <taxon>Haloferacaceae</taxon>
        <taxon>Halorubrum</taxon>
    </lineage>
</organism>
<dbReference type="Gene3D" id="3.60.21.10">
    <property type="match status" value="1"/>
</dbReference>
<evidence type="ECO:0000259" key="2">
    <source>
        <dbReference type="Pfam" id="PF02872"/>
    </source>
</evidence>
<sequence length="534" mass="56630">MGDENLRRRSLLTYLGATGVSVSLAGCNLSESGANSTDSQPNGTNGNGTDSGTSPEPSTESLTLLHDTHVGGRLGNADADDNENIESYFGLMDDLEEPDRTLRLGAGDDLGSSALSSEFEGQHVIDPFEAGDLTHDTFGNHDFDFGPDVLRTRVSETEDFLWVTANVDGPSGEVFAGAEGAERYDIVDVAGIPIGVTGVLTPRAREVTSLGNATVRSPTDALGEVVPDMRDDGAEVVIVMSHVANDLARNEIAPNVDGIDVIVGDDAAEKFDEVVEVNDTILSFVGDEYDFLGEVTLEVGEDGIESFDRSVYDVSEEDMEPSEAVEAVADFYRRQVDSEVIGEASVQLNCVSEDLRTGETNMGNFVADAVGAALESDVVIQNGGGIRTNTLYSPGDITDLLIRQILPFGNTTIELEVSGQTIHDALENGVSEVESLEGRFPQVSGMEFAWDPDGDPGDRIDPADVTVGGDPLDLEATYTLGTNNFMADGGDGYSMLPDATRTGAGDTTISQLVIDRIRAQSPIAPETDGRISRL</sequence>
<dbReference type="EMBL" id="JBEDNW010000008">
    <property type="protein sequence ID" value="MEZ3168398.1"/>
    <property type="molecule type" value="Genomic_DNA"/>
</dbReference>
<feature type="compositionally biased region" description="Low complexity" evidence="1">
    <location>
        <begin position="42"/>
        <end position="54"/>
    </location>
</feature>
<dbReference type="PRINTS" id="PR01607">
    <property type="entry name" value="APYRASEFAMLY"/>
</dbReference>
<name>A0ABV4IPB3_9EURY</name>
<protein>
    <submittedName>
        <fullName evidence="3">5'-nucleotidase C-terminal domain-containing protein</fullName>
    </submittedName>
</protein>
<dbReference type="Proteomes" id="UP001567571">
    <property type="component" value="Unassembled WGS sequence"/>
</dbReference>
<dbReference type="InterPro" id="IPR029052">
    <property type="entry name" value="Metallo-depent_PP-like"/>
</dbReference>
<evidence type="ECO:0000313" key="3">
    <source>
        <dbReference type="EMBL" id="MEZ3168398.1"/>
    </source>
</evidence>
<dbReference type="PROSITE" id="PS51318">
    <property type="entry name" value="TAT"/>
    <property type="match status" value="1"/>
</dbReference>
<dbReference type="SUPFAM" id="SSF56300">
    <property type="entry name" value="Metallo-dependent phosphatases"/>
    <property type="match status" value="1"/>
</dbReference>
<dbReference type="InterPro" id="IPR008334">
    <property type="entry name" value="5'-Nucleotdase_C"/>
</dbReference>
<dbReference type="InterPro" id="IPR036907">
    <property type="entry name" value="5'-Nucleotdase_C_sf"/>
</dbReference>
<evidence type="ECO:0000313" key="4">
    <source>
        <dbReference type="Proteomes" id="UP001567571"/>
    </source>
</evidence>
<dbReference type="PROSITE" id="PS51257">
    <property type="entry name" value="PROKAR_LIPOPROTEIN"/>
    <property type="match status" value="1"/>
</dbReference>
<dbReference type="InterPro" id="IPR006311">
    <property type="entry name" value="TAT_signal"/>
</dbReference>
<dbReference type="SUPFAM" id="SSF55816">
    <property type="entry name" value="5'-nucleotidase (syn. UDP-sugar hydrolase), C-terminal domain"/>
    <property type="match status" value="1"/>
</dbReference>
<feature type="region of interest" description="Disordered" evidence="1">
    <location>
        <begin position="32"/>
        <end position="61"/>
    </location>
</feature>
<dbReference type="PANTHER" id="PTHR11575">
    <property type="entry name" value="5'-NUCLEOTIDASE-RELATED"/>
    <property type="match status" value="1"/>
</dbReference>
<accession>A0ABV4IPB3</accession>
<keyword evidence="4" id="KW-1185">Reference proteome</keyword>
<comment type="caution">
    <text evidence="3">The sequence shown here is derived from an EMBL/GenBank/DDBJ whole genome shotgun (WGS) entry which is preliminary data.</text>
</comment>
<feature type="compositionally biased region" description="Polar residues" evidence="1">
    <location>
        <begin position="32"/>
        <end position="41"/>
    </location>
</feature>
<dbReference type="Gene3D" id="3.90.780.10">
    <property type="entry name" value="5'-Nucleotidase, C-terminal domain"/>
    <property type="match status" value="1"/>
</dbReference>
<gene>
    <name evidence="3" type="ORF">ABNG02_13795</name>
</gene>
<proteinExistence type="predicted"/>
<reference evidence="3 4" key="1">
    <citation type="submission" date="2024-06" db="EMBL/GenBank/DDBJ databases">
        <title>Halorubrum miltondacostae sp. nov., a potential PHA producer isolated from an inland solar saltern in Rio Maior, Portugal.</title>
        <authorList>
            <person name="Albuquerque L."/>
            <person name="Viver T."/>
            <person name="Barroso C."/>
            <person name="Claudino R."/>
            <person name="Galvan M."/>
            <person name="Simoes G."/>
            <person name="Lobo Da Cunha A."/>
            <person name="Egas C."/>
        </authorList>
    </citation>
    <scope>NUCLEOTIDE SEQUENCE [LARGE SCALE GENOMIC DNA]</scope>
    <source>
        <strain evidence="3 4">DSM 18646</strain>
    </source>
</reference>
<dbReference type="Pfam" id="PF02872">
    <property type="entry name" value="5_nucleotid_C"/>
    <property type="match status" value="1"/>
</dbReference>
<evidence type="ECO:0000256" key="1">
    <source>
        <dbReference type="SAM" id="MobiDB-lite"/>
    </source>
</evidence>